<feature type="coiled-coil region" evidence="1">
    <location>
        <begin position="178"/>
        <end position="210"/>
    </location>
</feature>
<keyword evidence="1" id="KW-0175">Coiled coil</keyword>
<organism evidence="3 4">
    <name type="scientific">Steinernema hermaphroditum</name>
    <dbReference type="NCBI Taxonomy" id="289476"/>
    <lineage>
        <taxon>Eukaryota</taxon>
        <taxon>Metazoa</taxon>
        <taxon>Ecdysozoa</taxon>
        <taxon>Nematoda</taxon>
        <taxon>Chromadorea</taxon>
        <taxon>Rhabditida</taxon>
        <taxon>Tylenchina</taxon>
        <taxon>Panagrolaimomorpha</taxon>
        <taxon>Strongyloidoidea</taxon>
        <taxon>Steinernematidae</taxon>
        <taxon>Steinernema</taxon>
    </lineage>
</organism>
<accession>A0AA39H9M8</accession>
<evidence type="ECO:0000313" key="4">
    <source>
        <dbReference type="Proteomes" id="UP001175271"/>
    </source>
</evidence>
<comment type="caution">
    <text evidence="3">The sequence shown here is derived from an EMBL/GenBank/DDBJ whole genome shotgun (WGS) entry which is preliminary data.</text>
</comment>
<proteinExistence type="predicted"/>
<evidence type="ECO:0000313" key="3">
    <source>
        <dbReference type="EMBL" id="KAK0400783.1"/>
    </source>
</evidence>
<feature type="region of interest" description="Disordered" evidence="2">
    <location>
        <begin position="1"/>
        <end position="25"/>
    </location>
</feature>
<name>A0AA39H9M8_9BILA</name>
<dbReference type="Proteomes" id="UP001175271">
    <property type="component" value="Unassembled WGS sequence"/>
</dbReference>
<evidence type="ECO:0000256" key="2">
    <source>
        <dbReference type="SAM" id="MobiDB-lite"/>
    </source>
</evidence>
<protein>
    <submittedName>
        <fullName evidence="3">Uncharacterized protein</fullName>
    </submittedName>
</protein>
<feature type="compositionally biased region" description="Basic and acidic residues" evidence="2">
    <location>
        <begin position="1"/>
        <end position="11"/>
    </location>
</feature>
<evidence type="ECO:0000256" key="1">
    <source>
        <dbReference type="SAM" id="Coils"/>
    </source>
</evidence>
<reference evidence="3" key="1">
    <citation type="submission" date="2023-06" db="EMBL/GenBank/DDBJ databases">
        <title>Genomic analysis of the entomopathogenic nematode Steinernema hermaphroditum.</title>
        <authorList>
            <person name="Schwarz E.M."/>
            <person name="Heppert J.K."/>
            <person name="Baniya A."/>
            <person name="Schwartz H.T."/>
            <person name="Tan C.-H."/>
            <person name="Antoshechkin I."/>
            <person name="Sternberg P.W."/>
            <person name="Goodrich-Blair H."/>
            <person name="Dillman A.R."/>
        </authorList>
    </citation>
    <scope>NUCLEOTIDE SEQUENCE</scope>
    <source>
        <strain evidence="3">PS9179</strain>
        <tissue evidence="3">Whole animal</tissue>
    </source>
</reference>
<dbReference type="EMBL" id="JAUCMV010000004">
    <property type="protein sequence ID" value="KAK0400783.1"/>
    <property type="molecule type" value="Genomic_DNA"/>
</dbReference>
<keyword evidence="4" id="KW-1185">Reference proteome</keyword>
<gene>
    <name evidence="3" type="ORF">QR680_015448</name>
</gene>
<sequence length="242" mass="27704">MFERPLHRETQEAPPVLQPEEPAPPTRVPIVRVCVSSTKSQQPRQRSGGMLPPKARICYGQIPVSVAGGAYARNQPVQVAFQRNSPVMPQQPTSATRMCFPQPKQYLQNQQLQQRYGTMVQRATPMSNGQYFTFVPMPNSPMPQPLMGCRGTVKRPASVPLVLVPMNDRMSVAAKKYKKEAETTAQKELEERINQENEALLKEKTEMLKEEVYRRRQLTIMEVYRRSNAMYNWEKSLAEQLL</sequence>
<dbReference type="AlphaFoldDB" id="A0AA39H9M8"/>